<evidence type="ECO:0000313" key="2">
    <source>
        <dbReference type="Proteomes" id="UP000035909"/>
    </source>
</evidence>
<dbReference type="OrthoDB" id="8107482at2"/>
<name>A0A0J1HAF4_9GAMM</name>
<accession>A0A0J1HAF4</accession>
<evidence type="ECO:0000313" key="1">
    <source>
        <dbReference type="EMBL" id="KLV08665.1"/>
    </source>
</evidence>
<dbReference type="Proteomes" id="UP000035909">
    <property type="component" value="Unassembled WGS sequence"/>
</dbReference>
<organism evidence="1 2">
    <name type="scientific">Photobacterium ganghwense</name>
    <dbReference type="NCBI Taxonomy" id="320778"/>
    <lineage>
        <taxon>Bacteria</taxon>
        <taxon>Pseudomonadati</taxon>
        <taxon>Pseudomonadota</taxon>
        <taxon>Gammaproteobacteria</taxon>
        <taxon>Vibrionales</taxon>
        <taxon>Vibrionaceae</taxon>
        <taxon>Photobacterium</taxon>
    </lineage>
</organism>
<sequence length="565" mass="64014">MKGLQFQRLVLVSDSKRLANQFEFPERLNLITGKDNSIGKSTLVKNIFWALGCDPALDEEWKSNDVKALLYFSIDGDDHYVARYQNTIVLDGVRYNSLSGGYSEAFANLVGFKLKLPNRDDETELQVPPPAFYFLPFYIDQLKSWGEPWASFEKLGQYRNWKPTVVKYHSGYIGPEHFEIEECICEQKKIINEANKQVQRIDSAIEVLEEVSTDTTVAVSEEQFDIIQQEIQEELSQFVVEQVRLFESQADIQTELYDLEKQLELAVKSANELEEDYAFAVEFIADDVLECPLCGTNHDNSLASRAVLLADKNEVSDRAQLIDNEILCKKSQLSVINSDLGRVKEEIARINKKYIVSEDEEKAEDAAFSSVLSCIAQNNVSKSVVRSKEEQQLISTNAEHSQKELKKEQRKLLPKATREELGEFFIGNLIENIKVLGAEGLNLSKVKHPTDYTKLMGGGAAEGTRGLLAYQLAILRQIEFARNSVTSPFVVDTPNQQEQAVHRYEKVVEVIMENVPKTSQIIMCGMENSALDVFASEAHVIELDGYRLLREENYEVYSAEVALLT</sequence>
<dbReference type="STRING" id="320778.ABT57_12610"/>
<dbReference type="RefSeq" id="WP_047885592.1">
    <property type="nucleotide sequence ID" value="NZ_LDOU01000013.1"/>
</dbReference>
<reference evidence="1 2" key="1">
    <citation type="submission" date="2015-05" db="EMBL/GenBank/DDBJ databases">
        <title>Photobacterium galathea sp. nov.</title>
        <authorList>
            <person name="Machado H."/>
            <person name="Gram L."/>
        </authorList>
    </citation>
    <scope>NUCLEOTIDE SEQUENCE [LARGE SCALE GENOMIC DNA]</scope>
    <source>
        <strain evidence="1 2">DSM 22954</strain>
    </source>
</reference>
<comment type="caution">
    <text evidence="1">The sequence shown here is derived from an EMBL/GenBank/DDBJ whole genome shotgun (WGS) entry which is preliminary data.</text>
</comment>
<gene>
    <name evidence="1" type="ORF">ABT57_12610</name>
</gene>
<dbReference type="EMBL" id="LDOU01000013">
    <property type="protein sequence ID" value="KLV08665.1"/>
    <property type="molecule type" value="Genomic_DNA"/>
</dbReference>
<dbReference type="PATRIC" id="fig|320778.3.peg.2752"/>
<dbReference type="AlphaFoldDB" id="A0A0J1HAF4"/>
<keyword evidence="2" id="KW-1185">Reference proteome</keyword>
<protein>
    <submittedName>
        <fullName evidence="1">Phage protein</fullName>
    </submittedName>
</protein>
<proteinExistence type="predicted"/>